<protein>
    <recommendedName>
        <fullName evidence="3">Vitellogenin</fullName>
    </recommendedName>
</protein>
<gene>
    <name evidence="1" type="ORF">JTE90_013261</name>
</gene>
<comment type="caution">
    <text evidence="1">The sequence shown here is derived from an EMBL/GenBank/DDBJ whole genome shotgun (WGS) entry which is preliminary data.</text>
</comment>
<name>A0AAV6VCX8_9ARAC</name>
<sequence>MNAYHYMLPLLPIGHVHFLGMKILPEETLFGPQKKIALLAWKAANILRIERVLAGGTKVPAEWVPIQMVFAAINDSKNVKVIAPKPDSMISFTMENILINENLPDQPWLTHSRRFVASPYRNTGHEHLPLLVASAANWTRPFSGMKILPEETLFEPQKKIGLFGPESC</sequence>
<reference evidence="1 2" key="1">
    <citation type="journal article" date="2022" name="Nat. Ecol. Evol.">
        <title>A masculinizing supergene underlies an exaggerated male reproductive morph in a spider.</title>
        <authorList>
            <person name="Hendrickx F."/>
            <person name="De Corte Z."/>
            <person name="Sonet G."/>
            <person name="Van Belleghem S.M."/>
            <person name="Kostlbacher S."/>
            <person name="Vangestel C."/>
        </authorList>
    </citation>
    <scope>NUCLEOTIDE SEQUENCE [LARGE SCALE GENOMIC DNA]</scope>
    <source>
        <strain evidence="1">W744_W776</strain>
    </source>
</reference>
<keyword evidence="2" id="KW-1185">Reference proteome</keyword>
<dbReference type="AlphaFoldDB" id="A0AAV6VCX8"/>
<evidence type="ECO:0008006" key="3">
    <source>
        <dbReference type="Google" id="ProtNLM"/>
    </source>
</evidence>
<evidence type="ECO:0000313" key="1">
    <source>
        <dbReference type="EMBL" id="KAG8194509.1"/>
    </source>
</evidence>
<proteinExistence type="predicted"/>
<evidence type="ECO:0000313" key="2">
    <source>
        <dbReference type="Proteomes" id="UP000827092"/>
    </source>
</evidence>
<dbReference type="EMBL" id="JAFNEN010000102">
    <property type="protein sequence ID" value="KAG8194509.1"/>
    <property type="molecule type" value="Genomic_DNA"/>
</dbReference>
<accession>A0AAV6VCX8</accession>
<dbReference type="Proteomes" id="UP000827092">
    <property type="component" value="Unassembled WGS sequence"/>
</dbReference>
<organism evidence="1 2">
    <name type="scientific">Oedothorax gibbosus</name>
    <dbReference type="NCBI Taxonomy" id="931172"/>
    <lineage>
        <taxon>Eukaryota</taxon>
        <taxon>Metazoa</taxon>
        <taxon>Ecdysozoa</taxon>
        <taxon>Arthropoda</taxon>
        <taxon>Chelicerata</taxon>
        <taxon>Arachnida</taxon>
        <taxon>Araneae</taxon>
        <taxon>Araneomorphae</taxon>
        <taxon>Entelegynae</taxon>
        <taxon>Araneoidea</taxon>
        <taxon>Linyphiidae</taxon>
        <taxon>Erigoninae</taxon>
        <taxon>Oedothorax</taxon>
    </lineage>
</organism>